<dbReference type="SUPFAM" id="SSF55781">
    <property type="entry name" value="GAF domain-like"/>
    <property type="match status" value="2"/>
</dbReference>
<organism evidence="9 10">
    <name type="scientific">Flavihumibacter stibioxidans</name>
    <dbReference type="NCBI Taxonomy" id="1834163"/>
    <lineage>
        <taxon>Bacteria</taxon>
        <taxon>Pseudomonadati</taxon>
        <taxon>Bacteroidota</taxon>
        <taxon>Chitinophagia</taxon>
        <taxon>Chitinophagales</taxon>
        <taxon>Chitinophagaceae</taxon>
        <taxon>Flavihumibacter</taxon>
    </lineage>
</organism>
<evidence type="ECO:0000259" key="7">
    <source>
        <dbReference type="PROSITE" id="PS50112"/>
    </source>
</evidence>
<dbReference type="EMBL" id="MBUA01000012">
    <property type="protein sequence ID" value="MBC6491224.1"/>
    <property type="molecule type" value="Genomic_DNA"/>
</dbReference>
<evidence type="ECO:0000259" key="6">
    <source>
        <dbReference type="PROSITE" id="PS50109"/>
    </source>
</evidence>
<dbReference type="InterPro" id="IPR003594">
    <property type="entry name" value="HATPase_dom"/>
</dbReference>
<keyword evidence="4" id="KW-0808">Transferase</keyword>
<dbReference type="InterPro" id="IPR013655">
    <property type="entry name" value="PAS_fold_3"/>
</dbReference>
<dbReference type="SMART" id="SM00091">
    <property type="entry name" value="PAS"/>
    <property type="match status" value="6"/>
</dbReference>
<dbReference type="PROSITE" id="PS50109">
    <property type="entry name" value="HIS_KIN"/>
    <property type="match status" value="1"/>
</dbReference>
<reference evidence="9 10" key="1">
    <citation type="submission" date="2016-07" db="EMBL/GenBank/DDBJ databases">
        <title>Genome analysis of Flavihumibacter stibioxidans YS-17.</title>
        <authorList>
            <person name="Shi K."/>
            <person name="Han Y."/>
            <person name="Wang G."/>
        </authorList>
    </citation>
    <scope>NUCLEOTIDE SEQUENCE [LARGE SCALE GENOMIC DNA]</scope>
    <source>
        <strain evidence="9 10">YS-17</strain>
    </source>
</reference>
<dbReference type="CDD" id="cd16917">
    <property type="entry name" value="HATPase_UhpB-NarQ-NarX-like"/>
    <property type="match status" value="1"/>
</dbReference>
<dbReference type="SUPFAM" id="SSF55874">
    <property type="entry name" value="ATPase domain of HSP90 chaperone/DNA topoisomerase II/histidine kinase"/>
    <property type="match status" value="1"/>
</dbReference>
<accession>A0ABR7M867</accession>
<sequence>MIATRQTATMMSQNIPYRFYSDEASMVYNCCQLLQQAAGRDLKGVKTNLDDLLHLDNNASQSLRFATNSRQPVSIRASVRMGGDNLLPVYWTVVPEPGGYQWYGMPVANRDRIEGRLNELEQIVASFHDIVFELDKDGIFRNFWVKDPSVLFVPPSVFLGKPMHALLEEHYMPTAANLLPAYEESVRYRKTVDVEYRLPGLDGLFNCRYKPILNPDAEMVGMLVIVTDITQQRDLETNLRLSEERYRDLFENANDIIYIIDENSRVTSMNRMAEKLLEYKESEMVGQSSHRFFAPEKLAMAVHLGEKKKAGVVLSTVYESEFISCSGKRIPVEISSRPILKGGQVTGIHVTARDIGQQKQSEQELAKSEAKFRFLSEYARDMICLHRPNGDYIYVSPAVKQLLGYDPEDLTDKSPYDFFHPDDASTTIKEAHDNNLKGEEEPSVQFRFRRKDGTYIWLESVSKPIVEDGEVIYIQTNTRDINDRKLAEQQLVERDRLSSALAQISRILLVGNTLEEGLQQCLPLLGSASLAECIFVLKFTGKGPQLFHIWCESNPCSVMEKKHLFSGVGLLLPAADQCRSGNTSEYQLATETNPAIRAWMEEMGYKSLLISPVVTSDGCWGAIGCGQKKSSRTYSKTVDETLTTFASSVSSVIEKNLRVTQLRDSEEKFRALFRNSLDIVFVLEPGGRLTYATPSLQKILGYEEVELMQEPCRNIVHPEERKIFDLALKKLASDHQHDLQLPLRILHQNGNWLWMEMKAQSKLSNPNINGIILSLRDISEYVEIEKTLKQYSDKITSMLHSITDGFISLDRNFQITMFNAVAQNLLEDNMQLVVGGNAWDLLPDARDSVSFISLNKAVNENRTIRYEQYVSSLNRWFDVSAFPYDDGLFIYFKDVSARKQQDRLLQLEKEVLEMHTGSEASLREIADLLLEGLEKISGKFNCAVFLVKNNLRDTVLLSAPDLSEVLNEFVETTPLDPAMTSYGRAIMLRQQVIIPDISSSYLKNEVRQKAASIGINAAWSIPIISSTNEVLGTFNVYYKAARTPTEEEFSMISRATHILTMIIENKQAAEKLRISNERYILATRAANEAIWDWDAEEEVSFWGEGFNTLFGYPSGLYPGTSQNWESKIHPEDRDRVLGNINKVLEGRDNGLFMEEYRFKKADGTYALVIDKAYCLYNEQGKVIRMIGSCEDITERKMLEEKLIQQEINKQKQIARAVVDVQENEREEIGKELHDNVNQLLSTAKLFLEVAQNDAKMRQDMIRRSSDTIMNAINEIRKISRSLMPASVSDLGLISSVKDLVQNITIAKQLVVDFRYDPKLEKLLGPKQKLMLFRIIQEQVNNVLKHAHASSLGIIISHHPDSTRLEIADNGIGFDLNQAKMKDGLGLSNIMSRAAIFNAEVKVNTAPGKGCQLIIDLPNTLNKEDEK</sequence>
<feature type="domain" description="PAS" evidence="7">
    <location>
        <begin position="1075"/>
        <end position="1147"/>
    </location>
</feature>
<dbReference type="RefSeq" id="WP_187256538.1">
    <property type="nucleotide sequence ID" value="NZ_JBHULF010000014.1"/>
</dbReference>
<keyword evidence="5" id="KW-0418">Kinase</keyword>
<dbReference type="Pfam" id="PF13185">
    <property type="entry name" value="GAF_2"/>
    <property type="match status" value="1"/>
</dbReference>
<evidence type="ECO:0000256" key="4">
    <source>
        <dbReference type="ARBA" id="ARBA00022679"/>
    </source>
</evidence>
<feature type="domain" description="PAS" evidence="7">
    <location>
        <begin position="242"/>
        <end position="296"/>
    </location>
</feature>
<dbReference type="InterPro" id="IPR003018">
    <property type="entry name" value="GAF"/>
</dbReference>
<feature type="domain" description="PAC" evidence="8">
    <location>
        <begin position="316"/>
        <end position="367"/>
    </location>
</feature>
<dbReference type="Pfam" id="PF02518">
    <property type="entry name" value="HATPase_c"/>
    <property type="match status" value="1"/>
</dbReference>
<feature type="domain" description="PAC" evidence="8">
    <location>
        <begin position="739"/>
        <end position="790"/>
    </location>
</feature>
<comment type="catalytic activity">
    <reaction evidence="1">
        <text>ATP + protein L-histidine = ADP + protein N-phospho-L-histidine.</text>
        <dbReference type="EC" id="2.7.13.3"/>
    </reaction>
</comment>
<evidence type="ECO:0000313" key="9">
    <source>
        <dbReference type="EMBL" id="MBC6491224.1"/>
    </source>
</evidence>
<evidence type="ECO:0000256" key="2">
    <source>
        <dbReference type="ARBA" id="ARBA00012438"/>
    </source>
</evidence>
<dbReference type="Gene3D" id="3.30.565.10">
    <property type="entry name" value="Histidine kinase-like ATPase, C-terminal domain"/>
    <property type="match status" value="1"/>
</dbReference>
<dbReference type="Proteomes" id="UP000765802">
    <property type="component" value="Unassembled WGS sequence"/>
</dbReference>
<dbReference type="PROSITE" id="PS50113">
    <property type="entry name" value="PAC"/>
    <property type="match status" value="4"/>
</dbReference>
<dbReference type="Pfam" id="PF08447">
    <property type="entry name" value="PAS_3"/>
    <property type="match status" value="3"/>
</dbReference>
<evidence type="ECO:0000256" key="1">
    <source>
        <dbReference type="ARBA" id="ARBA00000085"/>
    </source>
</evidence>
<dbReference type="Pfam" id="PF00989">
    <property type="entry name" value="PAS"/>
    <property type="match status" value="1"/>
</dbReference>
<name>A0ABR7M867_9BACT</name>
<dbReference type="SMART" id="SM00086">
    <property type="entry name" value="PAC"/>
    <property type="match status" value="5"/>
</dbReference>
<dbReference type="NCBIfam" id="TIGR00229">
    <property type="entry name" value="sensory_box"/>
    <property type="match status" value="4"/>
</dbReference>
<dbReference type="Pfam" id="PF13426">
    <property type="entry name" value="PAS_9"/>
    <property type="match status" value="1"/>
</dbReference>
<dbReference type="SMART" id="SM00065">
    <property type="entry name" value="GAF"/>
    <property type="match status" value="2"/>
</dbReference>
<feature type="domain" description="PAS" evidence="7">
    <location>
        <begin position="368"/>
        <end position="439"/>
    </location>
</feature>
<dbReference type="InterPro" id="IPR036890">
    <property type="entry name" value="HATPase_C_sf"/>
</dbReference>
<dbReference type="EC" id="2.7.13.3" evidence="2"/>
<dbReference type="InterPro" id="IPR029016">
    <property type="entry name" value="GAF-like_dom_sf"/>
</dbReference>
<dbReference type="PROSITE" id="PS50112">
    <property type="entry name" value="PAS"/>
    <property type="match status" value="4"/>
</dbReference>
<dbReference type="CDD" id="cd00130">
    <property type="entry name" value="PAS"/>
    <property type="match status" value="4"/>
</dbReference>
<dbReference type="InterPro" id="IPR035965">
    <property type="entry name" value="PAS-like_dom_sf"/>
</dbReference>
<dbReference type="SUPFAM" id="SSF55785">
    <property type="entry name" value="PYP-like sensor domain (PAS domain)"/>
    <property type="match status" value="6"/>
</dbReference>
<dbReference type="InterPro" id="IPR013767">
    <property type="entry name" value="PAS_fold"/>
</dbReference>
<dbReference type="InterPro" id="IPR000700">
    <property type="entry name" value="PAS-assoc_C"/>
</dbReference>
<dbReference type="PANTHER" id="PTHR43304">
    <property type="entry name" value="PHYTOCHROME-LIKE PROTEIN CPH1"/>
    <property type="match status" value="1"/>
</dbReference>
<dbReference type="InterPro" id="IPR000014">
    <property type="entry name" value="PAS"/>
</dbReference>
<dbReference type="Pfam" id="PF07730">
    <property type="entry name" value="HisKA_3"/>
    <property type="match status" value="1"/>
</dbReference>
<proteinExistence type="predicted"/>
<keyword evidence="3" id="KW-0597">Phosphoprotein</keyword>
<dbReference type="PANTHER" id="PTHR43304:SF1">
    <property type="entry name" value="PAC DOMAIN-CONTAINING PROTEIN"/>
    <property type="match status" value="1"/>
</dbReference>
<comment type="caution">
    <text evidence="9">The sequence shown here is derived from an EMBL/GenBank/DDBJ whole genome shotgun (WGS) entry which is preliminary data.</text>
</comment>
<dbReference type="Gene3D" id="3.30.450.40">
    <property type="match status" value="2"/>
</dbReference>
<feature type="domain" description="PAS" evidence="7">
    <location>
        <begin position="665"/>
        <end position="735"/>
    </location>
</feature>
<protein>
    <recommendedName>
        <fullName evidence="2">histidine kinase</fullName>
        <ecNumber evidence="2">2.7.13.3</ecNumber>
    </recommendedName>
</protein>
<dbReference type="InterPro" id="IPR001610">
    <property type="entry name" value="PAC"/>
</dbReference>
<dbReference type="InterPro" id="IPR011712">
    <property type="entry name" value="Sig_transdc_His_kin_sub3_dim/P"/>
</dbReference>
<dbReference type="Gene3D" id="3.30.450.20">
    <property type="entry name" value="PAS domain"/>
    <property type="match status" value="6"/>
</dbReference>
<evidence type="ECO:0000256" key="3">
    <source>
        <dbReference type="ARBA" id="ARBA00022553"/>
    </source>
</evidence>
<feature type="domain" description="PAC" evidence="8">
    <location>
        <begin position="442"/>
        <end position="493"/>
    </location>
</feature>
<dbReference type="InterPro" id="IPR005467">
    <property type="entry name" value="His_kinase_dom"/>
</dbReference>
<evidence type="ECO:0000256" key="5">
    <source>
        <dbReference type="ARBA" id="ARBA00022777"/>
    </source>
</evidence>
<feature type="domain" description="PAC" evidence="8">
    <location>
        <begin position="1152"/>
        <end position="1204"/>
    </location>
</feature>
<keyword evidence="10" id="KW-1185">Reference proteome</keyword>
<evidence type="ECO:0000313" key="10">
    <source>
        <dbReference type="Proteomes" id="UP000765802"/>
    </source>
</evidence>
<dbReference type="InterPro" id="IPR052162">
    <property type="entry name" value="Sensor_kinase/Photoreceptor"/>
</dbReference>
<evidence type="ECO:0000259" key="8">
    <source>
        <dbReference type="PROSITE" id="PS50113"/>
    </source>
</evidence>
<gene>
    <name evidence="9" type="ORF">BC349_09285</name>
</gene>
<dbReference type="Gene3D" id="1.20.5.1930">
    <property type="match status" value="1"/>
</dbReference>
<feature type="domain" description="Histidine kinase" evidence="6">
    <location>
        <begin position="1227"/>
        <end position="1420"/>
    </location>
</feature>